<organism evidence="7">
    <name type="scientific">Riboviria sp</name>
    <dbReference type="NCBI Taxonomy" id="2585031"/>
    <lineage>
        <taxon>Viruses</taxon>
        <taxon>Riboviria</taxon>
    </lineage>
</organism>
<dbReference type="SUPFAM" id="SSF56672">
    <property type="entry name" value="DNA/RNA polymerases"/>
    <property type="match status" value="1"/>
</dbReference>
<dbReference type="InterPro" id="IPR001795">
    <property type="entry name" value="RNA-dir_pol_luteovirus"/>
</dbReference>
<keyword evidence="4" id="KW-0693">Viral RNA replication</keyword>
<comment type="catalytic activity">
    <reaction evidence="5">
        <text>RNA(n) + a ribonucleoside 5'-triphosphate = RNA(n+1) + diphosphate</text>
        <dbReference type="Rhea" id="RHEA:21248"/>
        <dbReference type="Rhea" id="RHEA-COMP:14527"/>
        <dbReference type="Rhea" id="RHEA-COMP:17342"/>
        <dbReference type="ChEBI" id="CHEBI:33019"/>
        <dbReference type="ChEBI" id="CHEBI:61557"/>
        <dbReference type="ChEBI" id="CHEBI:140395"/>
        <dbReference type="EC" id="2.7.7.48"/>
    </reaction>
</comment>
<dbReference type="InterPro" id="IPR001205">
    <property type="entry name" value="RNA-dir_pol_C"/>
</dbReference>
<feature type="domain" description="RNA-directed RNA polymerase C-terminal" evidence="6">
    <location>
        <begin position="64"/>
        <end position="289"/>
    </location>
</feature>
<keyword evidence="2" id="KW-0548">Nucleotidyltransferase</keyword>
<accession>A0A8K1U2T2</accession>
<dbReference type="InterPro" id="IPR043502">
    <property type="entry name" value="DNA/RNA_pol_sf"/>
</dbReference>
<name>A0A8K1U2T2_9VIRU</name>
<proteinExistence type="predicted"/>
<evidence type="ECO:0000256" key="3">
    <source>
        <dbReference type="ARBA" id="ARBA00022741"/>
    </source>
</evidence>
<keyword evidence="1" id="KW-0808">Transferase</keyword>
<dbReference type="PRINTS" id="PR00914">
    <property type="entry name" value="LVIRUSRNAPOL"/>
</dbReference>
<dbReference type="GO" id="GO:0000166">
    <property type="term" value="F:nucleotide binding"/>
    <property type="evidence" value="ECO:0007669"/>
    <property type="project" value="UniProtKB-KW"/>
</dbReference>
<protein>
    <recommendedName>
        <fullName evidence="6">RNA-directed RNA polymerase C-terminal domain-containing protein</fullName>
    </recommendedName>
</protein>
<evidence type="ECO:0000256" key="2">
    <source>
        <dbReference type="ARBA" id="ARBA00022695"/>
    </source>
</evidence>
<evidence type="ECO:0000256" key="5">
    <source>
        <dbReference type="ARBA" id="ARBA00048744"/>
    </source>
</evidence>
<evidence type="ECO:0000259" key="6">
    <source>
        <dbReference type="Pfam" id="PF00680"/>
    </source>
</evidence>
<dbReference type="GO" id="GO:0006351">
    <property type="term" value="P:DNA-templated transcription"/>
    <property type="evidence" value="ECO:0007669"/>
    <property type="project" value="InterPro"/>
</dbReference>
<keyword evidence="3" id="KW-0547">Nucleotide-binding</keyword>
<evidence type="ECO:0000256" key="4">
    <source>
        <dbReference type="ARBA" id="ARBA00022953"/>
    </source>
</evidence>
<dbReference type="EMBL" id="MW239337">
    <property type="protein sequence ID" value="UGO57330.1"/>
    <property type="molecule type" value="Genomic_RNA"/>
</dbReference>
<evidence type="ECO:0000256" key="1">
    <source>
        <dbReference type="ARBA" id="ARBA00022679"/>
    </source>
</evidence>
<dbReference type="GO" id="GO:0003968">
    <property type="term" value="F:RNA-directed RNA polymerase activity"/>
    <property type="evidence" value="ECO:0007669"/>
    <property type="project" value="UniProtKB-EC"/>
</dbReference>
<evidence type="ECO:0000313" key="7">
    <source>
        <dbReference type="EMBL" id="UGO57330.1"/>
    </source>
</evidence>
<dbReference type="Pfam" id="PF00680">
    <property type="entry name" value="RdRP_1"/>
    <property type="match status" value="1"/>
</dbReference>
<sequence length="350" mass="40666">MKSSPGLCQFRNYGTTNADVFRYTPETGIDPVRSLEVKTVVKYRLEQLIATKVLSDDIKVFVKPEPHKTSKLEEGRYRLISAVSLIDTLVDRVLFGWLQRKALLTVGKTPCFCGWSPIRGGWRYLRDRFLNYKVYCLDKSSWDWTVQEYLIKLWYNFIIHLAMDHRPWWRQAVKSRFTALFRDAVFQFSDGTRVAQGAPGIMKSGCFLTLLLNSVGQSFVHYLVMLRLGESPLLYQPITMGDDTVQKFFEFMEAYLKELTKLGVKVKYTKERRWVEFCGFTITNDSCTPSYWEKHLFNLCHGELAEKLASYQIMYANEPRMAHFLHTIASRFIPELGLSSVEAKQIMNAC</sequence>
<reference evidence="7" key="1">
    <citation type="submission" date="2020-11" db="EMBL/GenBank/DDBJ databases">
        <title>RNA virus dark matter in the feces of wild birds.</title>
        <authorList>
            <person name="Lu X."/>
            <person name="Yang X.S."/>
            <person name="Zhang W."/>
        </authorList>
    </citation>
    <scope>NUCLEOTIDE SEQUENCE</scope>
    <source>
        <strain evidence="7">Woodpecker49con7</strain>
    </source>
</reference>
<dbReference type="GO" id="GO:0003723">
    <property type="term" value="F:RNA binding"/>
    <property type="evidence" value="ECO:0007669"/>
    <property type="project" value="InterPro"/>
</dbReference>